<keyword evidence="1" id="KW-0812">Transmembrane</keyword>
<evidence type="ECO:0000313" key="2">
    <source>
        <dbReference type="EMBL" id="CAB4157026.1"/>
    </source>
</evidence>
<accession>A0A6J5NGT7</accession>
<evidence type="ECO:0000313" key="3">
    <source>
        <dbReference type="EMBL" id="CAB5225546.1"/>
    </source>
</evidence>
<protein>
    <submittedName>
        <fullName evidence="2">Uncharacterized protein</fullName>
    </submittedName>
</protein>
<dbReference type="EMBL" id="LR798343">
    <property type="protein sequence ID" value="CAB5225546.1"/>
    <property type="molecule type" value="Genomic_DNA"/>
</dbReference>
<feature type="transmembrane region" description="Helical" evidence="1">
    <location>
        <begin position="6"/>
        <end position="31"/>
    </location>
</feature>
<keyword evidence="1" id="KW-0472">Membrane</keyword>
<gene>
    <name evidence="2" type="ORF">UFOVP675_54</name>
    <name evidence="3" type="ORF">UFOVP747_45</name>
</gene>
<organism evidence="2">
    <name type="scientific">uncultured Caudovirales phage</name>
    <dbReference type="NCBI Taxonomy" id="2100421"/>
    <lineage>
        <taxon>Viruses</taxon>
        <taxon>Duplodnaviria</taxon>
        <taxon>Heunggongvirae</taxon>
        <taxon>Uroviricota</taxon>
        <taxon>Caudoviricetes</taxon>
        <taxon>Peduoviridae</taxon>
        <taxon>Maltschvirus</taxon>
        <taxon>Maltschvirus maltsch</taxon>
    </lineage>
</organism>
<evidence type="ECO:0000256" key="1">
    <source>
        <dbReference type="SAM" id="Phobius"/>
    </source>
</evidence>
<name>A0A6J5NGT7_9CAUD</name>
<reference evidence="2" key="1">
    <citation type="submission" date="2020-04" db="EMBL/GenBank/DDBJ databases">
        <authorList>
            <person name="Chiriac C."/>
            <person name="Salcher M."/>
            <person name="Ghai R."/>
            <person name="Kavagutti S V."/>
        </authorList>
    </citation>
    <scope>NUCLEOTIDE SEQUENCE</scope>
</reference>
<sequence>MTPAQAVLFLAVCIAAGFVVPLLVALVWGAVA</sequence>
<dbReference type="EMBL" id="LR796648">
    <property type="protein sequence ID" value="CAB4157026.1"/>
    <property type="molecule type" value="Genomic_DNA"/>
</dbReference>
<proteinExistence type="predicted"/>
<keyword evidence="1" id="KW-1133">Transmembrane helix</keyword>